<dbReference type="Proteomes" id="UP000006813">
    <property type="component" value="Unassembled WGS sequence"/>
</dbReference>
<keyword evidence="11" id="KW-0832">Ubl conjugation</keyword>
<feature type="compositionally biased region" description="Polar residues" evidence="20">
    <location>
        <begin position="781"/>
        <end position="796"/>
    </location>
</feature>
<dbReference type="InterPro" id="IPR046437">
    <property type="entry name" value="Ser_Thr-PK_POLO_box_1_sf"/>
</dbReference>
<evidence type="ECO:0000256" key="6">
    <source>
        <dbReference type="ARBA" id="ARBA00022527"/>
    </source>
</evidence>
<dbReference type="Gene3D" id="3.30.1120.120">
    <property type="match status" value="1"/>
</dbReference>
<dbReference type="PANTHER" id="PTHR24345">
    <property type="entry name" value="SERINE/THREONINE-PROTEIN KINASE PLK"/>
    <property type="match status" value="1"/>
</dbReference>
<dbReference type="InParanoid" id="G5AKY5"/>
<evidence type="ECO:0000256" key="4">
    <source>
        <dbReference type="ARBA" id="ARBA00020245"/>
    </source>
</evidence>
<dbReference type="CDD" id="cd13114">
    <property type="entry name" value="POLO_box_Plk4_1"/>
    <property type="match status" value="1"/>
</dbReference>
<dbReference type="CDD" id="cd14186">
    <property type="entry name" value="STKc_PLK4"/>
    <property type="match status" value="1"/>
</dbReference>
<dbReference type="FunFam" id="2.40.50.930:FF:000001">
    <property type="entry name" value="Serine/threonine-protein kinase PLK4"/>
    <property type="match status" value="1"/>
</dbReference>
<comment type="catalytic activity">
    <reaction evidence="17">
        <text>L-threonyl-[protein] + ATP = O-phospho-L-threonyl-[protein] + ADP + H(+)</text>
        <dbReference type="Rhea" id="RHEA:46608"/>
        <dbReference type="Rhea" id="RHEA-COMP:11060"/>
        <dbReference type="Rhea" id="RHEA-COMP:11605"/>
        <dbReference type="ChEBI" id="CHEBI:15378"/>
        <dbReference type="ChEBI" id="CHEBI:30013"/>
        <dbReference type="ChEBI" id="CHEBI:30616"/>
        <dbReference type="ChEBI" id="CHEBI:61977"/>
        <dbReference type="ChEBI" id="CHEBI:456216"/>
        <dbReference type="EC" id="2.7.11.21"/>
    </reaction>
</comment>
<keyword evidence="9 25" id="KW-0418">Kinase</keyword>
<dbReference type="Pfam" id="PF18409">
    <property type="entry name" value="Plk4_PB2"/>
    <property type="match status" value="1"/>
</dbReference>
<dbReference type="PANTHER" id="PTHR24345:SF89">
    <property type="entry name" value="SERINE_THREONINE-PROTEIN KINASE PLK4"/>
    <property type="match status" value="1"/>
</dbReference>
<evidence type="ECO:0000256" key="2">
    <source>
        <dbReference type="ARBA" id="ARBA00004626"/>
    </source>
</evidence>
<evidence type="ECO:0000256" key="15">
    <source>
        <dbReference type="ARBA" id="ARBA00030924"/>
    </source>
</evidence>
<feature type="compositionally biased region" description="Basic and acidic residues" evidence="20">
    <location>
        <begin position="621"/>
        <end position="630"/>
    </location>
</feature>
<evidence type="ECO:0000313" key="25">
    <source>
        <dbReference type="EMBL" id="EHA97695.1"/>
    </source>
</evidence>
<dbReference type="SUPFAM" id="SSF82615">
    <property type="entry name" value="Polo-box domain"/>
    <property type="match status" value="1"/>
</dbReference>
<evidence type="ECO:0000256" key="8">
    <source>
        <dbReference type="ARBA" id="ARBA00022741"/>
    </source>
</evidence>
<feature type="region of interest" description="Disordered" evidence="20">
    <location>
        <begin position="187"/>
        <end position="225"/>
    </location>
</feature>
<evidence type="ECO:0000256" key="18">
    <source>
        <dbReference type="ARBA" id="ARBA00048347"/>
    </source>
</evidence>
<dbReference type="InterPro" id="IPR000959">
    <property type="entry name" value="POLO_box_dom"/>
</dbReference>
<evidence type="ECO:0000256" key="7">
    <source>
        <dbReference type="ARBA" id="ARBA00022679"/>
    </source>
</evidence>
<dbReference type="SUPFAM" id="SSF56112">
    <property type="entry name" value="Protein kinase-like (PK-like)"/>
    <property type="match status" value="1"/>
</dbReference>
<dbReference type="GO" id="GO:0007099">
    <property type="term" value="P:centriole replication"/>
    <property type="evidence" value="ECO:0007669"/>
    <property type="project" value="UniProtKB-ARBA"/>
</dbReference>
<dbReference type="PROSITE" id="PS51985">
    <property type="entry name" value="CPB2"/>
    <property type="match status" value="1"/>
</dbReference>
<evidence type="ECO:0000256" key="9">
    <source>
        <dbReference type="ARBA" id="ARBA00022777"/>
    </source>
</evidence>
<dbReference type="PROSITE" id="PS51984">
    <property type="entry name" value="CPB1"/>
    <property type="match status" value="1"/>
</dbReference>
<dbReference type="Gene3D" id="3.30.200.20">
    <property type="entry name" value="Phosphorylase Kinase, domain 1"/>
    <property type="match status" value="1"/>
</dbReference>
<dbReference type="eggNOG" id="KOG0575">
    <property type="taxonomic scope" value="Eukaryota"/>
</dbReference>
<protein>
    <recommendedName>
        <fullName evidence="4">Serine/threonine-protein kinase PLK4</fullName>
        <ecNumber evidence="3">2.7.11.21</ecNumber>
    </recommendedName>
    <alternativeName>
        <fullName evidence="13">Polo-like kinase 4</fullName>
    </alternativeName>
    <alternativeName>
        <fullName evidence="14 15">Serine/threonine-protein kinase SAK</fullName>
    </alternativeName>
</protein>
<dbReference type="Pfam" id="PF00069">
    <property type="entry name" value="Pkinase"/>
    <property type="match status" value="1"/>
</dbReference>
<dbReference type="AlphaFoldDB" id="G5AKY5"/>
<gene>
    <name evidence="25" type="ORF">GW7_10900</name>
</gene>
<dbReference type="CDD" id="cd13116">
    <property type="entry name" value="POLO_box_Plk4_3"/>
    <property type="match status" value="1"/>
</dbReference>
<feature type="compositionally biased region" description="Low complexity" evidence="20">
    <location>
        <begin position="642"/>
        <end position="651"/>
    </location>
</feature>
<dbReference type="InterPro" id="IPR033699">
    <property type="entry name" value="POLO_box_Plk4_1"/>
</dbReference>
<proteinExistence type="predicted"/>
<evidence type="ECO:0000256" key="5">
    <source>
        <dbReference type="ARBA" id="ARBA00022490"/>
    </source>
</evidence>
<evidence type="ECO:0000256" key="20">
    <source>
        <dbReference type="SAM" id="MobiDB-lite"/>
    </source>
</evidence>
<evidence type="ECO:0000256" key="3">
    <source>
        <dbReference type="ARBA" id="ARBA00012424"/>
    </source>
</evidence>
<evidence type="ECO:0000256" key="17">
    <source>
        <dbReference type="ARBA" id="ARBA00047802"/>
    </source>
</evidence>
<keyword evidence="6" id="KW-0723">Serine/threonine-protein kinase</keyword>
<dbReference type="PROSITE" id="PS00109">
    <property type="entry name" value="PROTEIN_KINASE_TYR"/>
    <property type="match status" value="1"/>
</dbReference>
<name>G5AKY5_HETGA</name>
<evidence type="ECO:0000259" key="23">
    <source>
        <dbReference type="PROSITE" id="PS51984"/>
    </source>
</evidence>
<evidence type="ECO:0000256" key="12">
    <source>
        <dbReference type="ARBA" id="ARBA00023212"/>
    </source>
</evidence>
<dbReference type="FunCoup" id="G5AKY5">
    <property type="interactions" value="1807"/>
</dbReference>
<feature type="region of interest" description="Disordered" evidence="20">
    <location>
        <begin position="773"/>
        <end position="797"/>
    </location>
</feature>
<evidence type="ECO:0000256" key="11">
    <source>
        <dbReference type="ARBA" id="ARBA00022843"/>
    </source>
</evidence>
<feature type="domain" description="Cryptic POLO box 2 (CPB2)" evidence="24">
    <location>
        <begin position="951"/>
        <end position="1068"/>
    </location>
</feature>
<evidence type="ECO:0000256" key="16">
    <source>
        <dbReference type="ARBA" id="ARBA00046774"/>
    </source>
</evidence>
<evidence type="ECO:0000256" key="10">
    <source>
        <dbReference type="ARBA" id="ARBA00022840"/>
    </source>
</evidence>
<feature type="domain" description="POLO box" evidence="22">
    <location>
        <begin position="1096"/>
        <end position="1174"/>
    </location>
</feature>
<dbReference type="EMBL" id="JH165714">
    <property type="protein sequence ID" value="EHA97695.1"/>
    <property type="molecule type" value="Genomic_DNA"/>
</dbReference>
<dbReference type="Gene3D" id="1.10.510.10">
    <property type="entry name" value="Transferase(Phosphotransferase) domain 1"/>
    <property type="match status" value="1"/>
</dbReference>
<evidence type="ECO:0000259" key="22">
    <source>
        <dbReference type="PROSITE" id="PS50078"/>
    </source>
</evidence>
<evidence type="ECO:0000259" key="24">
    <source>
        <dbReference type="PROSITE" id="PS51985"/>
    </source>
</evidence>
<dbReference type="FunFam" id="3.30.200.20:FF:000221">
    <property type="entry name" value="Putative serine/threonine-protein kinase PLK4"/>
    <property type="match status" value="1"/>
</dbReference>
<comment type="catalytic activity">
    <reaction evidence="18">
        <text>L-seryl-[protein] + ATP = O-phospho-L-seryl-[protein] + ADP + H(+)</text>
        <dbReference type="Rhea" id="RHEA:17989"/>
        <dbReference type="Rhea" id="RHEA-COMP:9863"/>
        <dbReference type="Rhea" id="RHEA-COMP:11604"/>
        <dbReference type="ChEBI" id="CHEBI:15378"/>
        <dbReference type="ChEBI" id="CHEBI:29999"/>
        <dbReference type="ChEBI" id="CHEBI:30616"/>
        <dbReference type="ChEBI" id="CHEBI:83421"/>
        <dbReference type="ChEBI" id="CHEBI:456216"/>
        <dbReference type="EC" id="2.7.11.21"/>
    </reaction>
</comment>
<sequence>MLNQPAADRQVCAHPTEVLSHAEDAKSARCRQAAGIPSVGPQGPGSQCPGAAALRELALRSGPQRTAQEGLARMRAPAQPLRSCRARYVTASLLGGQPAGFSKWERRGTAQASEGVEETFRWLWRRRRQRRPKERSLMGTKTGWLLGALPRRGCVKGAHLGSVGWGLETWRPASGRRSRCRNCSLRRGGPRDRVGRGASETNGRGAGTEVLRESRRTRPAVWGRSGQPLAATREACGGTSARGVPPLSVSDPAGAAALEPARASFTLPKGMADFKVGNLLGKGSFAGVYRAESIHTGLEVAIKMIDKKAMYKAGMVQRVQNEVKIHCQLKHPSVLELYNYFEDNNYVYLVLEMCHNGEMNRYLKNRMKPFSENEARHFMHQIITGLLYLHSHGILHRDLTLSNLLLTHNMNIKIADFGLATQLQMPHEKHYTLCGTPNYISPEIATRSAHGLESDIWSLGCMFYTLLIGRPPFDTDTVKNTLNKVVLADYEMPTFLSREAKDLIHQLLRRNPADRLSLSSILDHPFMFQNSSTKRDLGTVEDSIDSGHATISTSVTVSSNTSIGGSLFDRRRLLIGQPLPNKMTVFPRNKNSSDFSSGDGSSLCRQWGNQEESSNSRRGRVIQDAEERPHSRYLRRAHSSDRSSSTNSQSRTKTCAMDRCHSAEMLSKSKSSGVEENEDNDNIFHFFKEKASSGSGSFERPDNNQALSNHLCPGKSPFSDQTPQTEMVQQWFGNLQVNVHLRETTEHNTINPNRDFQGHLDLRSTSRNACADKRVRKGSGASDNAHSVKQPDTTKYMTGVRGKPEIIQQEPIFSLDPLSEQSKTRGMESILGHQKHSLRSITCPLVAHRLKPIRQKTRKAVVSILDSEEVCVELLKDHTSQEYVKEVLQISRDGDMITVYYPNDERGFPLTDRPPSPTNNISRYSFDNLPEKYWKKYQYASRFVQLVRSKSPKITYFTKYAKCILMENSPDADFEVWFYDGAKIHKTEDFIQVIEKTGKSYNLKHENEVNSLKEEIKIYMDHANEALLASPMDPNSTLRDGPSLNKLVMSSAASPIQAPVLNPSVVTTEGLSHIITASGTNISSNSPKDFLPKSAQLLKSVFVKNVGWATQLTSGAVWVQFNDGSQLVVQAGVSSISYTSPNGQTTRYGEHDKLPEYIKQKLQCLRSILSMFSNPTHTFL</sequence>
<organism evidence="25 26">
    <name type="scientific">Heterocephalus glaber</name>
    <name type="common">Naked mole rat</name>
    <dbReference type="NCBI Taxonomy" id="10181"/>
    <lineage>
        <taxon>Eukaryota</taxon>
        <taxon>Metazoa</taxon>
        <taxon>Chordata</taxon>
        <taxon>Craniata</taxon>
        <taxon>Vertebrata</taxon>
        <taxon>Euteleostomi</taxon>
        <taxon>Mammalia</taxon>
        <taxon>Eutheria</taxon>
        <taxon>Euarchontoglires</taxon>
        <taxon>Glires</taxon>
        <taxon>Rodentia</taxon>
        <taxon>Hystricomorpha</taxon>
        <taxon>Bathyergidae</taxon>
        <taxon>Heterocephalus</taxon>
    </lineage>
</organism>
<comment type="subcellular location">
    <subcellularLocation>
        <location evidence="2">Cleavage furrow</location>
    </subcellularLocation>
    <subcellularLocation>
        <location evidence="1">Cytoplasm</location>
        <location evidence="1">Cytoskeleton</location>
        <location evidence="1">Microtubule organizing center</location>
        <location evidence="1">Centrosome</location>
        <location evidence="1">Centriole</location>
    </subcellularLocation>
</comment>
<dbReference type="Gene3D" id="3.30.1120.130">
    <property type="match status" value="1"/>
</dbReference>
<dbReference type="GO" id="GO:0005524">
    <property type="term" value="F:ATP binding"/>
    <property type="evidence" value="ECO:0007669"/>
    <property type="project" value="UniProtKB-UniRule"/>
</dbReference>
<comment type="subunit">
    <text evidence="16">Homodimer. Interacts with CEP152 (via N-terminus). Interacts with CEP78; this interaction may be important for proper PLK4 localization to the centriole and PLK4-induced overduplication of centrioles. Interacts with CEP131. Interacts simultaneously with TENT5C and CEP192. Interacts with TENT5C; this interaction leads to the TENT5C recruitment in the centrosome. Interacts with CEP85; this interaction may be important in cell migration and centriole assembly.</text>
</comment>
<dbReference type="STRING" id="10181.G5AKY5"/>
<dbReference type="InterPro" id="IPR033698">
    <property type="entry name" value="POLO_box_Plk4_2"/>
</dbReference>
<dbReference type="FunFam" id="1.10.510.10:FF:000576">
    <property type="entry name" value="Serine/threonine-protein kinase PLK4"/>
    <property type="match status" value="1"/>
</dbReference>
<dbReference type="InterPro" id="IPR008266">
    <property type="entry name" value="Tyr_kinase_AS"/>
</dbReference>
<dbReference type="PROSITE" id="PS50011">
    <property type="entry name" value="PROTEIN_KINASE_DOM"/>
    <property type="match status" value="1"/>
</dbReference>
<keyword evidence="12" id="KW-0206">Cytoskeleton</keyword>
<feature type="binding site" evidence="19">
    <location>
        <position position="303"/>
    </location>
    <ligand>
        <name>ATP</name>
        <dbReference type="ChEBI" id="CHEBI:30616"/>
    </ligand>
</feature>
<reference evidence="25 26" key="1">
    <citation type="journal article" date="2011" name="Nature">
        <title>Genome sequencing reveals insights into physiology and longevity of the naked mole rat.</title>
        <authorList>
            <person name="Kim E.B."/>
            <person name="Fang X."/>
            <person name="Fushan A.A."/>
            <person name="Huang Z."/>
            <person name="Lobanov A.V."/>
            <person name="Han L."/>
            <person name="Marino S.M."/>
            <person name="Sun X."/>
            <person name="Turanov A.A."/>
            <person name="Yang P."/>
            <person name="Yim S.H."/>
            <person name="Zhao X."/>
            <person name="Kasaikina M.V."/>
            <person name="Stoletzki N."/>
            <person name="Peng C."/>
            <person name="Polak P."/>
            <person name="Xiong Z."/>
            <person name="Kiezun A."/>
            <person name="Zhu Y."/>
            <person name="Chen Y."/>
            <person name="Kryukov G.V."/>
            <person name="Zhang Q."/>
            <person name="Peshkin L."/>
            <person name="Yang L."/>
            <person name="Bronson R.T."/>
            <person name="Buffenstein R."/>
            <person name="Wang B."/>
            <person name="Han C."/>
            <person name="Li Q."/>
            <person name="Chen L."/>
            <person name="Zhao W."/>
            <person name="Sunyaev S.R."/>
            <person name="Park T.J."/>
            <person name="Zhang G."/>
            <person name="Wang J."/>
            <person name="Gladyshev V.N."/>
        </authorList>
    </citation>
    <scope>NUCLEOTIDE SEQUENCE [LARGE SCALE GENOMIC DNA]</scope>
</reference>
<dbReference type="EC" id="2.7.11.21" evidence="3"/>
<keyword evidence="8 19" id="KW-0547">Nucleotide-binding</keyword>
<evidence type="ECO:0000313" key="26">
    <source>
        <dbReference type="Proteomes" id="UP000006813"/>
    </source>
</evidence>
<feature type="compositionally biased region" description="Polar residues" evidence="20">
    <location>
        <begin position="603"/>
        <end position="613"/>
    </location>
</feature>
<evidence type="ECO:0000256" key="13">
    <source>
        <dbReference type="ARBA" id="ARBA00030332"/>
    </source>
</evidence>
<dbReference type="InterPro" id="IPR047108">
    <property type="entry name" value="Plk4-like_POLO_box_2_sf"/>
</dbReference>
<dbReference type="InterPro" id="IPR000719">
    <property type="entry name" value="Prot_kinase_dom"/>
</dbReference>
<accession>G5AKY5</accession>
<dbReference type="GO" id="GO:0005814">
    <property type="term" value="C:centriole"/>
    <property type="evidence" value="ECO:0007669"/>
    <property type="project" value="UniProtKB-SubCell"/>
</dbReference>
<evidence type="ECO:0000256" key="14">
    <source>
        <dbReference type="ARBA" id="ARBA00030429"/>
    </source>
</evidence>
<dbReference type="InterPro" id="IPR011009">
    <property type="entry name" value="Kinase-like_dom_sf"/>
</dbReference>
<feature type="domain" description="Cryptic POLO box 1 (CPB1)" evidence="23">
    <location>
        <begin position="837"/>
        <end position="950"/>
    </location>
</feature>
<feature type="compositionally biased region" description="Low complexity" evidence="20">
    <location>
        <begin position="592"/>
        <end position="602"/>
    </location>
</feature>
<dbReference type="PROSITE" id="PS50078">
    <property type="entry name" value="POLO_BOX"/>
    <property type="match status" value="1"/>
</dbReference>
<evidence type="ECO:0000259" key="21">
    <source>
        <dbReference type="PROSITE" id="PS50011"/>
    </source>
</evidence>
<evidence type="ECO:0000256" key="1">
    <source>
        <dbReference type="ARBA" id="ARBA00004114"/>
    </source>
</evidence>
<dbReference type="GO" id="GO:0004674">
    <property type="term" value="F:protein serine/threonine kinase activity"/>
    <property type="evidence" value="ECO:0007669"/>
    <property type="project" value="UniProtKB-KW"/>
</dbReference>
<dbReference type="Gene3D" id="2.40.50.930">
    <property type="match status" value="1"/>
</dbReference>
<dbReference type="FunFam" id="3.30.1120.120:FF:000001">
    <property type="entry name" value="serine/threonine-protein kinase PLK4 isoform X2"/>
    <property type="match status" value="1"/>
</dbReference>
<dbReference type="GO" id="GO:0032154">
    <property type="term" value="C:cleavage furrow"/>
    <property type="evidence" value="ECO:0007669"/>
    <property type="project" value="UniProtKB-SubCell"/>
</dbReference>
<dbReference type="Pfam" id="PF18190">
    <property type="entry name" value="Plk4_PB1"/>
    <property type="match status" value="1"/>
</dbReference>
<keyword evidence="7" id="KW-0808">Transferase</keyword>
<feature type="region of interest" description="Disordered" evidence="20">
    <location>
        <begin position="581"/>
        <end position="660"/>
    </location>
</feature>
<keyword evidence="10 19" id="KW-0067">ATP-binding</keyword>
<dbReference type="GO" id="GO:0005634">
    <property type="term" value="C:nucleus"/>
    <property type="evidence" value="ECO:0007669"/>
    <property type="project" value="TreeGrafter"/>
</dbReference>
<feature type="domain" description="Protein kinase" evidence="21">
    <location>
        <begin position="274"/>
        <end position="527"/>
    </location>
</feature>
<dbReference type="InterPro" id="IPR033696">
    <property type="entry name" value="POLO_box_Plk4_C"/>
</dbReference>
<keyword evidence="5" id="KW-0963">Cytoplasm</keyword>
<evidence type="ECO:0000256" key="19">
    <source>
        <dbReference type="PROSITE-ProRule" id="PRU10141"/>
    </source>
</evidence>
<dbReference type="InterPro" id="IPR017441">
    <property type="entry name" value="Protein_kinase_ATP_BS"/>
</dbReference>
<dbReference type="PROSITE" id="PS00107">
    <property type="entry name" value="PROTEIN_KINASE_ATP"/>
    <property type="match status" value="1"/>
</dbReference>